<keyword evidence="3" id="KW-1185">Reference proteome</keyword>
<accession>A0A9P4KE02</accession>
<reference evidence="3" key="1">
    <citation type="journal article" date="2020" name="Stud. Mycol.">
        <title>101 Dothideomycetes genomes: A test case for predicting lifestyles and emergence of pathogens.</title>
        <authorList>
            <person name="Haridas S."/>
            <person name="Albert R."/>
            <person name="Binder M."/>
            <person name="Bloem J."/>
            <person name="LaButti K."/>
            <person name="Salamov A."/>
            <person name="Andreopoulos B."/>
            <person name="Baker S."/>
            <person name="Barry K."/>
            <person name="Bills G."/>
            <person name="Bluhm B."/>
            <person name="Cannon C."/>
            <person name="Castanera R."/>
            <person name="Culley D."/>
            <person name="Daum C."/>
            <person name="Ezra D."/>
            <person name="Gonzalez J."/>
            <person name="Henrissat B."/>
            <person name="Kuo A."/>
            <person name="Liang C."/>
            <person name="Lipzen A."/>
            <person name="Lutzoni F."/>
            <person name="Magnuson J."/>
            <person name="Mondo S."/>
            <person name="Nolan M."/>
            <person name="Ohm R."/>
            <person name="Pangilinan J."/>
            <person name="Park H.-J."/>
            <person name="Ramirez L."/>
            <person name="Alfaro M."/>
            <person name="Sun H."/>
            <person name="Tritt A."/>
            <person name="Yoshinaga Y."/>
            <person name="Zwiers L.-H."/>
            <person name="Turgeon B."/>
            <person name="Goodwin S."/>
            <person name="Spatafora J."/>
            <person name="Crous P."/>
            <person name="Grigoriev I."/>
        </authorList>
    </citation>
    <scope>NUCLEOTIDE SEQUENCE [LARGE SCALE GENOMIC DNA]</scope>
    <source>
        <strain evidence="3">CBS 304.66</strain>
    </source>
</reference>
<sequence>MKAFVVLAITTLAAAQVCTKTCFAEPPKNCADGWYAHNPGGGDCYACCKLPKNAICQEMCGTEDLKCGKGLVLVRNKVRMLAMLLYDGAPVLEWNREVWDRSDELQEQAKMGETWGGVMGAFLLHTDF</sequence>
<feature type="chain" id="PRO_5040512218" evidence="1">
    <location>
        <begin position="16"/>
        <end position="128"/>
    </location>
</feature>
<dbReference type="Proteomes" id="UP000800093">
    <property type="component" value="Unassembled WGS sequence"/>
</dbReference>
<comment type="caution">
    <text evidence="2">The sequence shown here is derived from an EMBL/GenBank/DDBJ whole genome shotgun (WGS) entry which is preliminary data.</text>
</comment>
<evidence type="ECO:0000313" key="3">
    <source>
        <dbReference type="Proteomes" id="UP000800093"/>
    </source>
</evidence>
<dbReference type="AlphaFoldDB" id="A0A9P4KE02"/>
<keyword evidence="1" id="KW-0732">Signal</keyword>
<proteinExistence type="predicted"/>
<organism evidence="2 3">
    <name type="scientific">Lojkania enalia</name>
    <dbReference type="NCBI Taxonomy" id="147567"/>
    <lineage>
        <taxon>Eukaryota</taxon>
        <taxon>Fungi</taxon>
        <taxon>Dikarya</taxon>
        <taxon>Ascomycota</taxon>
        <taxon>Pezizomycotina</taxon>
        <taxon>Dothideomycetes</taxon>
        <taxon>Pleosporomycetidae</taxon>
        <taxon>Pleosporales</taxon>
        <taxon>Pleosporales incertae sedis</taxon>
        <taxon>Lojkania</taxon>
    </lineage>
</organism>
<dbReference type="EMBL" id="ML986591">
    <property type="protein sequence ID" value="KAF2267474.1"/>
    <property type="molecule type" value="Genomic_DNA"/>
</dbReference>
<evidence type="ECO:0000256" key="1">
    <source>
        <dbReference type="SAM" id="SignalP"/>
    </source>
</evidence>
<name>A0A9P4KE02_9PLEO</name>
<evidence type="ECO:0000313" key="2">
    <source>
        <dbReference type="EMBL" id="KAF2267474.1"/>
    </source>
</evidence>
<gene>
    <name evidence="2" type="ORF">CC78DRAFT_614204</name>
</gene>
<feature type="signal peptide" evidence="1">
    <location>
        <begin position="1"/>
        <end position="15"/>
    </location>
</feature>
<protein>
    <submittedName>
        <fullName evidence="2">Uncharacterized protein</fullName>
    </submittedName>
</protein>